<sequence>MHNLQRQRLRLLREKRGLSQDALAAAMELPDRQALSDIENGAREVSPEELARAAKALGTTVFAIADPLQLVGEGVFSWRQKNVPRHELDAYEEQAGRWIAAFRYLSQKKGDPVNSGVRQIDLDHRSTFEDAQSQGESIAKLMNLGEIPAQTLSQALENLLDTVVLYVDAIPGVSGAACRVGALNTILVNRNEPPGRRAFDLAHEFFHLLTWHSMPPHHIDEAGRGDYKYKRIEQLADNFAAGLLMPAATIQQIVEHHPLPKEAELAAWIAAAARYMSVSPQAMLWRLVNLGHVSKAAGERVSLERERSGPGDSKPPLFGRRFLGVLSWAIDKGEISVRRAAALTGVSVDRLASIFKANEVACPYEL</sequence>
<dbReference type="PANTHER" id="PTHR43236:SF1">
    <property type="entry name" value="BLL7220 PROTEIN"/>
    <property type="match status" value="1"/>
</dbReference>
<dbReference type="InterPro" id="IPR010359">
    <property type="entry name" value="IrrE_HExxH"/>
</dbReference>
<proteinExistence type="inferred from homology"/>
<dbReference type="SUPFAM" id="SSF47413">
    <property type="entry name" value="lambda repressor-like DNA-binding domains"/>
    <property type="match status" value="1"/>
</dbReference>
<dbReference type="Pfam" id="PF06114">
    <property type="entry name" value="Peptidase_M78"/>
    <property type="match status" value="1"/>
</dbReference>
<reference evidence="3" key="1">
    <citation type="submission" date="2020-08" db="EMBL/GenBank/DDBJ databases">
        <title>Ramlibacter sp. GTP1 16S ribosomal RNA gene genome sequencing and assembly.</title>
        <authorList>
            <person name="Kang M."/>
        </authorList>
    </citation>
    <scope>NUCLEOTIDE SEQUENCE</scope>
    <source>
        <strain evidence="3">GTP1</strain>
    </source>
</reference>
<dbReference type="RefSeq" id="WP_187081567.1">
    <property type="nucleotide sequence ID" value="NZ_JACORU010000003.1"/>
</dbReference>
<dbReference type="CDD" id="cd00093">
    <property type="entry name" value="HTH_XRE"/>
    <property type="match status" value="1"/>
</dbReference>
<name>A0A923M907_9BURK</name>
<gene>
    <name evidence="3" type="ORF">H8R02_11690</name>
</gene>
<comment type="caution">
    <text evidence="3">The sequence shown here is derived from an EMBL/GenBank/DDBJ whole genome shotgun (WGS) entry which is preliminary data.</text>
</comment>
<dbReference type="GO" id="GO:0003677">
    <property type="term" value="F:DNA binding"/>
    <property type="evidence" value="ECO:0007669"/>
    <property type="project" value="InterPro"/>
</dbReference>
<dbReference type="SMART" id="SM00530">
    <property type="entry name" value="HTH_XRE"/>
    <property type="match status" value="1"/>
</dbReference>
<dbReference type="InterPro" id="IPR052345">
    <property type="entry name" value="Rad_response_metalloprotease"/>
</dbReference>
<feature type="domain" description="HTH cro/C1-type" evidence="2">
    <location>
        <begin position="9"/>
        <end position="64"/>
    </location>
</feature>
<evidence type="ECO:0000259" key="2">
    <source>
        <dbReference type="PROSITE" id="PS50943"/>
    </source>
</evidence>
<dbReference type="PANTHER" id="PTHR43236">
    <property type="entry name" value="ANTITOXIN HIGA1"/>
    <property type="match status" value="1"/>
</dbReference>
<dbReference type="Gene3D" id="1.10.10.2910">
    <property type="match status" value="1"/>
</dbReference>
<dbReference type="InterPro" id="IPR001387">
    <property type="entry name" value="Cro/C1-type_HTH"/>
</dbReference>
<evidence type="ECO:0000256" key="1">
    <source>
        <dbReference type="ARBA" id="ARBA00007227"/>
    </source>
</evidence>
<dbReference type="Gene3D" id="1.10.260.40">
    <property type="entry name" value="lambda repressor-like DNA-binding domains"/>
    <property type="match status" value="1"/>
</dbReference>
<comment type="similarity">
    <text evidence="1">Belongs to the short-chain fatty acyl-CoA assimilation regulator (ScfR) family.</text>
</comment>
<dbReference type="Pfam" id="PF13560">
    <property type="entry name" value="HTH_31"/>
    <property type="match status" value="1"/>
</dbReference>
<evidence type="ECO:0000313" key="3">
    <source>
        <dbReference type="EMBL" id="MBC5765118.1"/>
    </source>
</evidence>
<protein>
    <submittedName>
        <fullName evidence="3">ImmA/IrrE family metallo-endopeptidase</fullName>
    </submittedName>
</protein>
<dbReference type="AlphaFoldDB" id="A0A923M907"/>
<organism evidence="3 4">
    <name type="scientific">Ramlibacter albus</name>
    <dbReference type="NCBI Taxonomy" id="2079448"/>
    <lineage>
        <taxon>Bacteria</taxon>
        <taxon>Pseudomonadati</taxon>
        <taxon>Pseudomonadota</taxon>
        <taxon>Betaproteobacteria</taxon>
        <taxon>Burkholderiales</taxon>
        <taxon>Comamonadaceae</taxon>
        <taxon>Ramlibacter</taxon>
    </lineage>
</organism>
<evidence type="ECO:0000313" key="4">
    <source>
        <dbReference type="Proteomes" id="UP000596827"/>
    </source>
</evidence>
<accession>A0A923M907</accession>
<dbReference type="EMBL" id="JACORU010000003">
    <property type="protein sequence ID" value="MBC5765118.1"/>
    <property type="molecule type" value="Genomic_DNA"/>
</dbReference>
<keyword evidence="4" id="KW-1185">Reference proteome</keyword>
<dbReference type="PROSITE" id="PS50943">
    <property type="entry name" value="HTH_CROC1"/>
    <property type="match status" value="1"/>
</dbReference>
<dbReference type="Proteomes" id="UP000596827">
    <property type="component" value="Unassembled WGS sequence"/>
</dbReference>
<dbReference type="InterPro" id="IPR010982">
    <property type="entry name" value="Lambda_DNA-bd_dom_sf"/>
</dbReference>